<dbReference type="CDD" id="cd19953">
    <property type="entry name" value="PDS5"/>
    <property type="match status" value="1"/>
</dbReference>
<protein>
    <submittedName>
        <fullName evidence="7">Uncharacterized protein</fullName>
    </submittedName>
</protein>
<evidence type="ECO:0000313" key="8">
    <source>
        <dbReference type="Proteomes" id="UP001642483"/>
    </source>
</evidence>
<proteinExistence type="predicted"/>
<dbReference type="EMBL" id="CAWYQH010000102">
    <property type="protein sequence ID" value="CAK8686528.1"/>
    <property type="molecule type" value="Genomic_DNA"/>
</dbReference>
<dbReference type="Gene3D" id="1.25.10.10">
    <property type="entry name" value="Leucine-rich Repeat Variant"/>
    <property type="match status" value="2"/>
</dbReference>
<comment type="subcellular location">
    <subcellularLocation>
        <location evidence="1">Nucleus</location>
    </subcellularLocation>
</comment>
<dbReference type="SUPFAM" id="SSF48371">
    <property type="entry name" value="ARM repeat"/>
    <property type="match status" value="1"/>
</dbReference>
<dbReference type="InterPro" id="IPR011989">
    <property type="entry name" value="ARM-like"/>
</dbReference>
<evidence type="ECO:0000313" key="7">
    <source>
        <dbReference type="EMBL" id="CAK8686528.1"/>
    </source>
</evidence>
<dbReference type="InterPro" id="IPR016024">
    <property type="entry name" value="ARM-type_fold"/>
</dbReference>
<comment type="caution">
    <text evidence="7">The sequence shown here is derived from an EMBL/GenBank/DDBJ whole genome shotgun (WGS) entry which is preliminary data.</text>
</comment>
<accession>A0ABP0G3X9</accession>
<feature type="compositionally biased region" description="Low complexity" evidence="6">
    <location>
        <begin position="1201"/>
        <end position="1223"/>
    </location>
</feature>
<keyword evidence="8" id="KW-1185">Reference proteome</keyword>
<reference evidence="7 8" key="1">
    <citation type="submission" date="2024-02" db="EMBL/GenBank/DDBJ databases">
        <authorList>
            <person name="Daric V."/>
            <person name="Darras S."/>
        </authorList>
    </citation>
    <scope>NUCLEOTIDE SEQUENCE [LARGE SCALE GENOMIC DNA]</scope>
</reference>
<evidence type="ECO:0000256" key="1">
    <source>
        <dbReference type="ARBA" id="ARBA00004123"/>
    </source>
</evidence>
<keyword evidence="2" id="KW-0132">Cell division</keyword>
<feature type="compositionally biased region" description="Acidic residues" evidence="6">
    <location>
        <begin position="1276"/>
        <end position="1295"/>
    </location>
</feature>
<feature type="region of interest" description="Disordered" evidence="6">
    <location>
        <begin position="1163"/>
        <end position="1301"/>
    </location>
</feature>
<keyword evidence="4" id="KW-0539">Nucleus</keyword>
<dbReference type="PANTHER" id="PTHR12663">
    <property type="entry name" value="ANDROGEN INDUCED INHIBITOR OF PROLIFERATION AS3 / PDS5-RELATED"/>
    <property type="match status" value="1"/>
</dbReference>
<feature type="compositionally biased region" description="Low complexity" evidence="6">
    <location>
        <begin position="1171"/>
        <end position="1191"/>
    </location>
</feature>
<keyword evidence="3" id="KW-0498">Mitosis</keyword>
<gene>
    <name evidence="7" type="ORF">CVLEPA_LOCUS18449</name>
</gene>
<evidence type="ECO:0000256" key="5">
    <source>
        <dbReference type="ARBA" id="ARBA00023306"/>
    </source>
</evidence>
<evidence type="ECO:0000256" key="3">
    <source>
        <dbReference type="ARBA" id="ARBA00022776"/>
    </source>
</evidence>
<dbReference type="InterPro" id="IPR039776">
    <property type="entry name" value="Pds5"/>
</dbReference>
<name>A0ABP0G3X9_CLALP</name>
<dbReference type="PANTHER" id="PTHR12663:SF0">
    <property type="entry name" value="PRECOCIOUS DISSOCIATION OF SISTERS 5, ISOFORM A"/>
    <property type="match status" value="1"/>
</dbReference>
<feature type="compositionally biased region" description="Basic residues" evidence="6">
    <location>
        <begin position="1255"/>
        <end position="1268"/>
    </location>
</feature>
<evidence type="ECO:0000256" key="4">
    <source>
        <dbReference type="ARBA" id="ARBA00023242"/>
    </source>
</evidence>
<evidence type="ECO:0000256" key="2">
    <source>
        <dbReference type="ARBA" id="ARBA00022618"/>
    </source>
</evidence>
<organism evidence="7 8">
    <name type="scientific">Clavelina lepadiformis</name>
    <name type="common">Light-bulb sea squirt</name>
    <name type="synonym">Ascidia lepadiformis</name>
    <dbReference type="NCBI Taxonomy" id="159417"/>
    <lineage>
        <taxon>Eukaryota</taxon>
        <taxon>Metazoa</taxon>
        <taxon>Chordata</taxon>
        <taxon>Tunicata</taxon>
        <taxon>Ascidiacea</taxon>
        <taxon>Aplousobranchia</taxon>
        <taxon>Clavelinidae</taxon>
        <taxon>Clavelina</taxon>
    </lineage>
</organism>
<keyword evidence="5" id="KW-0131">Cell cycle</keyword>
<sequence>MDSTTELGDIEFPPGVKDVSSDMNPAELVKALKKCCKFFSQLEQDEEEMKRIYLPFCNYIVQDEFLKEIKDDNCRIHIGCILADVFRLHAPENPFRSGEKIKEIFMFLTEQLKQLRDPKGPLFAKAYHILENVATIKSYNICIDLDDSNAAGDIFCSLFRSFFSIVNSGHDKQLKSHMLDIMGFAITDSGSVPQSVLDIILECLLEKTRKMNPSAYELAQDLLRRTFGVIEQYLMMFFQNVILANRGEVSRLSSHWTKLIPELYKITPTLLLNTLPQLELKLRVDDPKERLQVVTLLSQMFSEKNSNLATQYPTLWNCFLGRFNDIDPEVRATCVTFYRHLIINLGRESPFSKEVVTFFKPRRHDTDETVRMAVVMCIRGIALKDLQLASDDLLEFLKERVLDKKWRVREAVIRAMGEIYKKYSVGSDTSRMHMRRLQSFKSKLLHVYYRQNLEDCLLLEHVMVSGLVPYSLPNVERMKQLLELYTTVDDRAVKAFIEMLKKQRRIRLALKDIVDAFAVSDDDDRNKIVWHKVVIIASQLPGNPQQARENLRKFINLAFRDAKIKQWLTYIVGDNYSSQKIAMTVRDLLKKLETDGEPRQVQATAQRLLERSIILPVILDSTSLKALFLLVKESLDGLSDIDELNCEDAQLRAMELLRCLSQLAPYLFCTVECFEELLGFLRRTKEDFVVLQSLTILQQTSSLIEENFTEIRSVLLPELKIKAKSGTPSQVKHAIYCINKFTSVREVPLMQVFDYCKEIATSANTPCKQMESVLTALGCIAEVLPEKVSSQLRGIVASIVVKQVIMKTNTGSNQSKGKRKEMKWCEKNELSKESKTKIAGMKCMVRWLQGLRSNDCDCCGSTLRLLQHMLHNDGDLMKSGNISKADMSHLRLQAAYCVLKIARVTEFKELFKPDIYQELAMLINDSVLEVRRNFVTKLYQTLYKFEIHISFLALFATVSQEKQKEQREHGSFLYHQLIKRIRDFNKQNAIGATMKSTMMPEYMLPYLIYLLANDPDFLEGISKRSLARIKDCIHFILDPLLTKDHPESYGFIKRLAENLKRSKNADNSGDVQRNENIYAVCDLVVQHVLQRSSQHAIAIIEPIDKSVVKFIPQRLYTNPSGPENNRVYLPREFYSNLKPVPTPAITAAMGGDKYRKNLAHQAARKPVPILSSPTSMTESTSQSSASSISLSQGKSPSPKRSTAQSSSSLPTPPTSQTTSSQSDDLSKPALPAVRTSGRKRKPRNLSPPLPMTSQKRSKPLARHQKTKTKTSNAEDSMGDEASGSDDSMEENDSLEESSSTS</sequence>
<dbReference type="Proteomes" id="UP001642483">
    <property type="component" value="Unassembled WGS sequence"/>
</dbReference>
<evidence type="ECO:0000256" key="6">
    <source>
        <dbReference type="SAM" id="MobiDB-lite"/>
    </source>
</evidence>
<dbReference type="Pfam" id="PF20168">
    <property type="entry name" value="PDS5"/>
    <property type="match status" value="1"/>
</dbReference>